<dbReference type="AlphaFoldDB" id="A0A085N5M7"/>
<evidence type="ECO:0000256" key="1">
    <source>
        <dbReference type="SAM" id="SignalP"/>
    </source>
</evidence>
<feature type="chain" id="PRO_5001795625" evidence="1">
    <location>
        <begin position="21"/>
        <end position="91"/>
    </location>
</feature>
<reference evidence="2" key="1">
    <citation type="journal article" date="2014" name="Nat. Genet.">
        <title>Genome and transcriptome of the porcine whipworm Trichuris suis.</title>
        <authorList>
            <person name="Jex A.R."/>
            <person name="Nejsum P."/>
            <person name="Schwarz E.M."/>
            <person name="Hu L."/>
            <person name="Young N.D."/>
            <person name="Hall R.S."/>
            <person name="Korhonen P.K."/>
            <person name="Liao S."/>
            <person name="Thamsborg S."/>
            <person name="Xia J."/>
            <person name="Xu P."/>
            <person name="Wang S."/>
            <person name="Scheerlinck J.P."/>
            <person name="Hofmann A."/>
            <person name="Sternberg P.W."/>
            <person name="Wang J."/>
            <person name="Gasser R.B."/>
        </authorList>
    </citation>
    <scope>NUCLEOTIDE SEQUENCE [LARGE SCALE GENOMIC DNA]</scope>
    <source>
        <strain evidence="2">DCEP-RM93F</strain>
    </source>
</reference>
<keyword evidence="1" id="KW-0732">Signal</keyword>
<evidence type="ECO:0000313" key="2">
    <source>
        <dbReference type="EMBL" id="KFD64773.1"/>
    </source>
</evidence>
<gene>
    <name evidence="2" type="ORF">M514_23096</name>
</gene>
<sequence>MRLLLFYTPLMAFVLLRVMALPTYTGDADPSIVDEVHLIKKRHPHEHHDVRLRRSIPRGLIRRYRRPVIRPSAIRPFIPPALRPSLRLVGR</sequence>
<accession>A0A085N5M7</accession>
<protein>
    <submittedName>
        <fullName evidence="2">Uncharacterized protein</fullName>
    </submittedName>
</protein>
<dbReference type="EMBL" id="KL367551">
    <property type="protein sequence ID" value="KFD64773.1"/>
    <property type="molecule type" value="Genomic_DNA"/>
</dbReference>
<proteinExistence type="predicted"/>
<feature type="signal peptide" evidence="1">
    <location>
        <begin position="1"/>
        <end position="20"/>
    </location>
</feature>
<organism evidence="2">
    <name type="scientific">Trichuris suis</name>
    <name type="common">pig whipworm</name>
    <dbReference type="NCBI Taxonomy" id="68888"/>
    <lineage>
        <taxon>Eukaryota</taxon>
        <taxon>Metazoa</taxon>
        <taxon>Ecdysozoa</taxon>
        <taxon>Nematoda</taxon>
        <taxon>Enoplea</taxon>
        <taxon>Dorylaimia</taxon>
        <taxon>Trichinellida</taxon>
        <taxon>Trichuridae</taxon>
        <taxon>Trichuris</taxon>
    </lineage>
</organism>
<dbReference type="Proteomes" id="UP000030758">
    <property type="component" value="Unassembled WGS sequence"/>
</dbReference>
<name>A0A085N5M7_9BILA</name>